<keyword evidence="2" id="KW-1185">Reference proteome</keyword>
<dbReference type="EMBL" id="CP000319">
    <property type="protein sequence ID" value="ABE62040.1"/>
    <property type="molecule type" value="Genomic_DNA"/>
</dbReference>
<evidence type="ECO:0000313" key="1">
    <source>
        <dbReference type="EMBL" id="ABE62040.1"/>
    </source>
</evidence>
<name>Q1QP07_NITHX</name>
<dbReference type="HOGENOM" id="CLU_3045789_0_0_5"/>
<dbReference type="Proteomes" id="UP000001953">
    <property type="component" value="Chromosome"/>
</dbReference>
<protein>
    <submittedName>
        <fullName evidence="1">Uncharacterized protein</fullName>
    </submittedName>
</protein>
<dbReference type="AlphaFoldDB" id="Q1QP07"/>
<reference evidence="1 2" key="1">
    <citation type="submission" date="2006-03" db="EMBL/GenBank/DDBJ databases">
        <title>Complete sequence of chromosome of Nitrobacter hamburgensis X14.</title>
        <authorList>
            <consortium name="US DOE Joint Genome Institute"/>
            <person name="Copeland A."/>
            <person name="Lucas S."/>
            <person name="Lapidus A."/>
            <person name="Barry K."/>
            <person name="Detter J.C."/>
            <person name="Glavina del Rio T."/>
            <person name="Hammon N."/>
            <person name="Israni S."/>
            <person name="Dalin E."/>
            <person name="Tice H."/>
            <person name="Pitluck S."/>
            <person name="Chain P."/>
            <person name="Malfatti S."/>
            <person name="Shin M."/>
            <person name="Vergez L."/>
            <person name="Schmutz J."/>
            <person name="Larimer F."/>
            <person name="Land M."/>
            <person name="Hauser L."/>
            <person name="Kyrpides N."/>
            <person name="Ivanova N."/>
            <person name="Ward B."/>
            <person name="Arp D."/>
            <person name="Klotz M."/>
            <person name="Stein L."/>
            <person name="O'Mullan G."/>
            <person name="Starkenburg S."/>
            <person name="Sayavedra L."/>
            <person name="Poret-Peterson A.T."/>
            <person name="Gentry M.E."/>
            <person name="Bruce D."/>
            <person name="Richardson P."/>
        </authorList>
    </citation>
    <scope>NUCLEOTIDE SEQUENCE [LARGE SCALE GENOMIC DNA]</scope>
    <source>
        <strain evidence="2">DSM 10229 / NCIMB 13809 / X14</strain>
    </source>
</reference>
<organism evidence="1 2">
    <name type="scientific">Nitrobacter hamburgensis (strain DSM 10229 / NCIMB 13809 / X14)</name>
    <dbReference type="NCBI Taxonomy" id="323097"/>
    <lineage>
        <taxon>Bacteria</taxon>
        <taxon>Pseudomonadati</taxon>
        <taxon>Pseudomonadota</taxon>
        <taxon>Alphaproteobacteria</taxon>
        <taxon>Hyphomicrobiales</taxon>
        <taxon>Nitrobacteraceae</taxon>
        <taxon>Nitrobacter</taxon>
    </lineage>
</organism>
<dbReference type="KEGG" id="nha:Nham_1212"/>
<gene>
    <name evidence="1" type="ordered locus">Nham_1212</name>
</gene>
<evidence type="ECO:0000313" key="2">
    <source>
        <dbReference type="Proteomes" id="UP000001953"/>
    </source>
</evidence>
<proteinExistence type="predicted"/>
<accession>Q1QP07</accession>
<sequence>MLLQFGRRRTKSRYADDKAVDDFARVAKDQGLPLETTTSGWPICSAATRTRPGI</sequence>